<gene>
    <name evidence="2" type="ORF">T459_25890</name>
</gene>
<dbReference type="Gene3D" id="2.160.10.10">
    <property type="entry name" value="Hexapeptide repeat proteins"/>
    <property type="match status" value="1"/>
</dbReference>
<dbReference type="Gramene" id="PHT70786">
    <property type="protein sequence ID" value="PHT70786"/>
    <property type="gene ID" value="T459_25890"/>
</dbReference>
<dbReference type="GO" id="GO:0005829">
    <property type="term" value="C:cytosol"/>
    <property type="evidence" value="ECO:0000318"/>
    <property type="project" value="GO_Central"/>
</dbReference>
<protein>
    <submittedName>
        <fullName evidence="2">Serine acetyltransferase 2</fullName>
    </submittedName>
</protein>
<proteinExistence type="predicted"/>
<reference evidence="2 3" key="1">
    <citation type="journal article" date="2014" name="Nat. Genet.">
        <title>Genome sequence of the hot pepper provides insights into the evolution of pungency in Capsicum species.</title>
        <authorList>
            <person name="Kim S."/>
            <person name="Park M."/>
            <person name="Yeom S.I."/>
            <person name="Kim Y.M."/>
            <person name="Lee J.M."/>
            <person name="Lee H.A."/>
            <person name="Seo E."/>
            <person name="Choi J."/>
            <person name="Cheong K."/>
            <person name="Kim K.T."/>
            <person name="Jung K."/>
            <person name="Lee G.W."/>
            <person name="Oh S.K."/>
            <person name="Bae C."/>
            <person name="Kim S.B."/>
            <person name="Lee H.Y."/>
            <person name="Kim S.Y."/>
            <person name="Kim M.S."/>
            <person name="Kang B.C."/>
            <person name="Jo Y.D."/>
            <person name="Yang H.B."/>
            <person name="Jeong H.J."/>
            <person name="Kang W.H."/>
            <person name="Kwon J.K."/>
            <person name="Shin C."/>
            <person name="Lim J.Y."/>
            <person name="Park J.H."/>
            <person name="Huh J.H."/>
            <person name="Kim J.S."/>
            <person name="Kim B.D."/>
            <person name="Cohen O."/>
            <person name="Paran I."/>
            <person name="Suh M.C."/>
            <person name="Lee S.B."/>
            <person name="Kim Y.K."/>
            <person name="Shin Y."/>
            <person name="Noh S.J."/>
            <person name="Park J."/>
            <person name="Seo Y.S."/>
            <person name="Kwon S.Y."/>
            <person name="Kim H.A."/>
            <person name="Park J.M."/>
            <person name="Kim H.J."/>
            <person name="Choi S.B."/>
            <person name="Bosland P.W."/>
            <person name="Reeves G."/>
            <person name="Jo S.H."/>
            <person name="Lee B.W."/>
            <person name="Cho H.T."/>
            <person name="Choi H.S."/>
            <person name="Lee M.S."/>
            <person name="Yu Y."/>
            <person name="Do Choi Y."/>
            <person name="Park B.S."/>
            <person name="van Deynze A."/>
            <person name="Ashrafi H."/>
            <person name="Hill T."/>
            <person name="Kim W.T."/>
            <person name="Pai H.S."/>
            <person name="Ahn H.K."/>
            <person name="Yeam I."/>
            <person name="Giovannoni J.J."/>
            <person name="Rose J.K."/>
            <person name="Sorensen I."/>
            <person name="Lee S.J."/>
            <person name="Kim R.W."/>
            <person name="Choi I.Y."/>
            <person name="Choi B.S."/>
            <person name="Lim J.S."/>
            <person name="Lee Y.H."/>
            <person name="Choi D."/>
        </authorList>
    </citation>
    <scope>NUCLEOTIDE SEQUENCE [LARGE SCALE GENOMIC DNA]</scope>
    <source>
        <strain evidence="3">cv. CM334</strain>
    </source>
</reference>
<evidence type="ECO:0000256" key="1">
    <source>
        <dbReference type="SAM" id="MobiDB-lite"/>
    </source>
</evidence>
<organism evidence="2 3">
    <name type="scientific">Capsicum annuum</name>
    <name type="common">Capsicum pepper</name>
    <dbReference type="NCBI Taxonomy" id="4072"/>
    <lineage>
        <taxon>Eukaryota</taxon>
        <taxon>Viridiplantae</taxon>
        <taxon>Streptophyta</taxon>
        <taxon>Embryophyta</taxon>
        <taxon>Tracheophyta</taxon>
        <taxon>Spermatophyta</taxon>
        <taxon>Magnoliopsida</taxon>
        <taxon>eudicotyledons</taxon>
        <taxon>Gunneridae</taxon>
        <taxon>Pentapetalae</taxon>
        <taxon>asterids</taxon>
        <taxon>lamiids</taxon>
        <taxon>Solanales</taxon>
        <taxon>Solanaceae</taxon>
        <taxon>Solanoideae</taxon>
        <taxon>Capsiceae</taxon>
        <taxon>Capsicum</taxon>
    </lineage>
</organism>
<dbReference type="STRING" id="4072.A0A2G2YM23"/>
<dbReference type="InterPro" id="IPR011004">
    <property type="entry name" value="Trimer_LpxA-like_sf"/>
</dbReference>
<reference evidence="2 3" key="2">
    <citation type="journal article" date="2017" name="Genome Biol.">
        <title>New reference genome sequences of hot pepper reveal the massive evolution of plant disease-resistance genes by retroduplication.</title>
        <authorList>
            <person name="Kim S."/>
            <person name="Park J."/>
            <person name="Yeom S.I."/>
            <person name="Kim Y.M."/>
            <person name="Seo E."/>
            <person name="Kim K.T."/>
            <person name="Kim M.S."/>
            <person name="Lee J.M."/>
            <person name="Cheong K."/>
            <person name="Shin H.S."/>
            <person name="Kim S.B."/>
            <person name="Han K."/>
            <person name="Lee J."/>
            <person name="Park M."/>
            <person name="Lee H.A."/>
            <person name="Lee H.Y."/>
            <person name="Lee Y."/>
            <person name="Oh S."/>
            <person name="Lee J.H."/>
            <person name="Choi E."/>
            <person name="Choi E."/>
            <person name="Lee S.E."/>
            <person name="Jeon J."/>
            <person name="Kim H."/>
            <person name="Choi G."/>
            <person name="Song H."/>
            <person name="Lee J."/>
            <person name="Lee S.C."/>
            <person name="Kwon J.K."/>
            <person name="Lee H.Y."/>
            <person name="Koo N."/>
            <person name="Hong Y."/>
            <person name="Kim R.W."/>
            <person name="Kang W.H."/>
            <person name="Huh J.H."/>
            <person name="Kang B.C."/>
            <person name="Yang T.J."/>
            <person name="Lee Y.H."/>
            <person name="Bennetzen J.L."/>
            <person name="Choi D."/>
        </authorList>
    </citation>
    <scope>NUCLEOTIDE SEQUENCE [LARGE SCALE GENOMIC DNA]</scope>
    <source>
        <strain evidence="3">cv. CM334</strain>
    </source>
</reference>
<keyword evidence="3" id="KW-1185">Reference proteome</keyword>
<dbReference type="SUPFAM" id="SSF51161">
    <property type="entry name" value="Trimeric LpxA-like enzymes"/>
    <property type="match status" value="1"/>
</dbReference>
<dbReference type="Proteomes" id="UP000222542">
    <property type="component" value="Unassembled WGS sequence"/>
</dbReference>
<comment type="caution">
    <text evidence="2">The sequence shown here is derived from an EMBL/GenBank/DDBJ whole genome shotgun (WGS) entry which is preliminary data.</text>
</comment>
<evidence type="ECO:0000313" key="3">
    <source>
        <dbReference type="Proteomes" id="UP000222542"/>
    </source>
</evidence>
<dbReference type="EMBL" id="AYRZ02000010">
    <property type="protein sequence ID" value="PHT70786.1"/>
    <property type="molecule type" value="Genomic_DNA"/>
</dbReference>
<feature type="region of interest" description="Disordered" evidence="1">
    <location>
        <begin position="1"/>
        <end position="30"/>
    </location>
</feature>
<dbReference type="GO" id="GO:0009001">
    <property type="term" value="F:serine O-acetyltransferase activity"/>
    <property type="evidence" value="ECO:0000318"/>
    <property type="project" value="GO_Central"/>
</dbReference>
<dbReference type="AlphaFoldDB" id="A0A2G2YM23"/>
<name>A0A2G2YM23_CAPAN</name>
<sequence length="153" mass="16452">MGYMESPIDSAGKPPTQGVTLVGTGKETGDRHPKIGQGALIGASVTILGNIKVREGSMVGADSLVMKDVPLYSMVTEISAKVIGYVDDQDPSLNMNHYASKEFFLKVAISCKEARSNGDISLCNMFYILGIYFFKKPIVIQLDLNFAHSAAST</sequence>
<accession>A0A2G2YM23</accession>
<evidence type="ECO:0000313" key="2">
    <source>
        <dbReference type="EMBL" id="PHT70786.1"/>
    </source>
</evidence>
<dbReference type="PANTHER" id="PTHR42811">
    <property type="entry name" value="SERINE ACETYLTRANSFERASE"/>
    <property type="match status" value="1"/>
</dbReference>
<dbReference type="OMA" id="HYASKEF"/>